<evidence type="ECO:0000259" key="13">
    <source>
        <dbReference type="PROSITE" id="PS50893"/>
    </source>
</evidence>
<evidence type="ECO:0000256" key="12">
    <source>
        <dbReference type="SAM" id="Phobius"/>
    </source>
</evidence>
<evidence type="ECO:0000256" key="6">
    <source>
        <dbReference type="ARBA" id="ARBA00022741"/>
    </source>
</evidence>
<evidence type="ECO:0000256" key="4">
    <source>
        <dbReference type="ARBA" id="ARBA00022692"/>
    </source>
</evidence>
<keyword evidence="9 12" id="KW-0472">Membrane</keyword>
<dbReference type="Gene3D" id="1.20.1560.10">
    <property type="entry name" value="ABC transporter type 1, transmembrane domain"/>
    <property type="match status" value="2"/>
</dbReference>
<feature type="transmembrane region" description="Helical" evidence="12">
    <location>
        <begin position="189"/>
        <end position="208"/>
    </location>
</feature>
<dbReference type="InterPro" id="IPR036640">
    <property type="entry name" value="ABC1_TM_sf"/>
</dbReference>
<dbReference type="GO" id="GO:0016887">
    <property type="term" value="F:ATP hydrolysis activity"/>
    <property type="evidence" value="ECO:0007669"/>
    <property type="project" value="InterPro"/>
</dbReference>
<keyword evidence="8 12" id="KW-1133">Transmembrane helix</keyword>
<evidence type="ECO:0000313" key="15">
    <source>
        <dbReference type="EMBL" id="KAG6384170.1"/>
    </source>
</evidence>
<proteinExistence type="inferred from homology"/>
<evidence type="ECO:0000256" key="2">
    <source>
        <dbReference type="ARBA" id="ARBA00007577"/>
    </source>
</evidence>
<keyword evidence="3" id="KW-0813">Transport</keyword>
<dbReference type="FunFam" id="1.20.1560.10:FF:000029">
    <property type="entry name" value="ABC transporter B family member 1"/>
    <property type="match status" value="1"/>
</dbReference>
<evidence type="ECO:0000256" key="9">
    <source>
        <dbReference type="ARBA" id="ARBA00023136"/>
    </source>
</evidence>
<dbReference type="PANTHER" id="PTHR45136">
    <property type="entry name" value="ABC TRANSPORTER DOMAIN-CONTAINING PROTEIN"/>
    <property type="match status" value="1"/>
</dbReference>
<dbReference type="InterPro" id="IPR011527">
    <property type="entry name" value="ABC1_TM_dom"/>
</dbReference>
<feature type="region of interest" description="Disordered" evidence="11">
    <location>
        <begin position="713"/>
        <end position="750"/>
    </location>
</feature>
<dbReference type="FunFam" id="3.40.50.300:FF:000205">
    <property type="entry name" value="ABC transporter B family member 4"/>
    <property type="match status" value="1"/>
</dbReference>
<feature type="transmembrane region" description="Helical" evidence="12">
    <location>
        <begin position="84"/>
        <end position="105"/>
    </location>
</feature>
<dbReference type="PROSITE" id="PS50929">
    <property type="entry name" value="ABC_TM1F"/>
    <property type="match status" value="2"/>
</dbReference>
<dbReference type="CDD" id="cd18577">
    <property type="entry name" value="ABC_6TM_Pgp_ABCB1_D1_like"/>
    <property type="match status" value="1"/>
</dbReference>
<keyword evidence="10" id="KW-0325">Glycoprotein</keyword>
<dbReference type="AlphaFoldDB" id="A0A8X8VXJ8"/>
<dbReference type="GO" id="GO:0005524">
    <property type="term" value="F:ATP binding"/>
    <property type="evidence" value="ECO:0007669"/>
    <property type="project" value="UniProtKB-KW"/>
</dbReference>
<organism evidence="15">
    <name type="scientific">Salvia splendens</name>
    <name type="common">Scarlet sage</name>
    <dbReference type="NCBI Taxonomy" id="180675"/>
    <lineage>
        <taxon>Eukaryota</taxon>
        <taxon>Viridiplantae</taxon>
        <taxon>Streptophyta</taxon>
        <taxon>Embryophyta</taxon>
        <taxon>Tracheophyta</taxon>
        <taxon>Spermatophyta</taxon>
        <taxon>Magnoliopsida</taxon>
        <taxon>eudicotyledons</taxon>
        <taxon>Gunneridae</taxon>
        <taxon>Pentapetalae</taxon>
        <taxon>asterids</taxon>
        <taxon>lamiids</taxon>
        <taxon>Lamiales</taxon>
        <taxon>Lamiaceae</taxon>
        <taxon>Nepetoideae</taxon>
        <taxon>Mentheae</taxon>
        <taxon>Salviinae</taxon>
        <taxon>Salvia</taxon>
        <taxon>Salvia subgen. Calosphace</taxon>
        <taxon>core Calosphace</taxon>
    </lineage>
</organism>
<name>A0A8X8VXJ8_SALSN</name>
<keyword evidence="5" id="KW-0677">Repeat</keyword>
<dbReference type="InterPro" id="IPR017871">
    <property type="entry name" value="ABC_transporter-like_CS"/>
</dbReference>
<evidence type="ECO:0000256" key="11">
    <source>
        <dbReference type="SAM" id="MobiDB-lite"/>
    </source>
</evidence>
<keyword evidence="7" id="KW-0067">ATP-binding</keyword>
<evidence type="ECO:0000256" key="5">
    <source>
        <dbReference type="ARBA" id="ARBA00022737"/>
    </source>
</evidence>
<feature type="domain" description="ABC transmembrane type-1" evidence="14">
    <location>
        <begin position="39"/>
        <end position="327"/>
    </location>
</feature>
<comment type="subcellular location">
    <subcellularLocation>
        <location evidence="1">Cell membrane</location>
        <topology evidence="1">Multi-pass membrane protein</topology>
    </subcellularLocation>
</comment>
<dbReference type="GO" id="GO:0140359">
    <property type="term" value="F:ABC-type transporter activity"/>
    <property type="evidence" value="ECO:0007669"/>
    <property type="project" value="InterPro"/>
</dbReference>
<keyword evidence="6" id="KW-0547">Nucleotide-binding</keyword>
<evidence type="ECO:0000256" key="10">
    <source>
        <dbReference type="ARBA" id="ARBA00023180"/>
    </source>
</evidence>
<evidence type="ECO:0000256" key="8">
    <source>
        <dbReference type="ARBA" id="ARBA00022989"/>
    </source>
</evidence>
<dbReference type="PROSITE" id="PS50893">
    <property type="entry name" value="ABC_TRANSPORTER_2"/>
    <property type="match status" value="2"/>
</dbReference>
<dbReference type="Pfam" id="PF00664">
    <property type="entry name" value="ABC_membrane"/>
    <property type="match status" value="2"/>
</dbReference>
<dbReference type="PANTHER" id="PTHR45136:SF2">
    <property type="entry name" value="ABC TRANSPORTER DOMAIN-CONTAINING PROTEIN"/>
    <property type="match status" value="1"/>
</dbReference>
<dbReference type="SUPFAM" id="SSF52540">
    <property type="entry name" value="P-loop containing nucleoside triphosphate hydrolases"/>
    <property type="match status" value="2"/>
</dbReference>
<reference evidence="15" key="2">
    <citation type="submission" date="2020-08" db="EMBL/GenBank/DDBJ databases">
        <title>Plant Genome Project.</title>
        <authorList>
            <person name="Zhang R.-G."/>
        </authorList>
    </citation>
    <scope>NUCLEOTIDE SEQUENCE</scope>
    <source>
        <strain evidence="15">Huo1</strain>
        <tissue evidence="15">Leaf</tissue>
    </source>
</reference>
<feature type="domain" description="ABC transporter" evidence="13">
    <location>
        <begin position="362"/>
        <end position="598"/>
    </location>
</feature>
<evidence type="ECO:0000256" key="1">
    <source>
        <dbReference type="ARBA" id="ARBA00004651"/>
    </source>
</evidence>
<feature type="transmembrane region" description="Helical" evidence="12">
    <location>
        <begin position="267"/>
        <end position="287"/>
    </location>
</feature>
<dbReference type="EMBL" id="PNBA02000241">
    <property type="protein sequence ID" value="KAG6384170.1"/>
    <property type="molecule type" value="Genomic_DNA"/>
</dbReference>
<evidence type="ECO:0000313" key="16">
    <source>
        <dbReference type="Proteomes" id="UP000298416"/>
    </source>
</evidence>
<dbReference type="SUPFAM" id="SSF90123">
    <property type="entry name" value="ABC transporter transmembrane region"/>
    <property type="match status" value="2"/>
</dbReference>
<dbReference type="CDD" id="cd03249">
    <property type="entry name" value="ABC_MTABC3_MDL1_MDL2"/>
    <property type="match status" value="1"/>
</dbReference>
<feature type="transmembrane region" description="Helical" evidence="12">
    <location>
        <begin position="766"/>
        <end position="787"/>
    </location>
</feature>
<dbReference type="PROSITE" id="PS00211">
    <property type="entry name" value="ABC_TRANSPORTER_1"/>
    <property type="match status" value="2"/>
</dbReference>
<dbReference type="GO" id="GO:0005886">
    <property type="term" value="C:plasma membrane"/>
    <property type="evidence" value="ECO:0007669"/>
    <property type="project" value="UniProtKB-SubCell"/>
</dbReference>
<evidence type="ECO:0000256" key="3">
    <source>
        <dbReference type="ARBA" id="ARBA00022448"/>
    </source>
</evidence>
<evidence type="ECO:0000256" key="7">
    <source>
        <dbReference type="ARBA" id="ARBA00022840"/>
    </source>
</evidence>
<feature type="transmembrane region" description="Helical" evidence="12">
    <location>
        <begin position="163"/>
        <end position="183"/>
    </location>
</feature>
<sequence>MVSSDMEQMKRKKKKSSIGISFKSIFMHADKYDMALMGLGLLGAIGDGVSMPVMLLVTSKLMNSFGTSQDSLSENFTHSISKNALVLCYMACVQWVACFLEGYCWTRTAERQASRLRTRYLKAVMRQDVGYFDLHVTSTAEVIESVSSDSLVIQDSISEKVPVFVMNLSTFLGSYVAAFIMLWRLAIVGFPFIILLVIPGLMYGRALMSIARKIRDEYSKANVIVEQALSSVRTVYSFVGESRTIASYSAALQGTVSLGLRQGLAKGLAIGSNGVVFAIWSFMSYYGSRLVMYHNAQGGTVFAVGAAIAIGGLSLGSGLSNLKYFSEASAAAERVREVIKRVPKIDSDSMEGQMLENVSGEVEFRHVAFAYPSRPDSVIFEDFNLRVPAGKTVALVGGSGSGKSTVIALLQRFYDPVGGEILFDGVAIDKLQLKWLRLQMGLVSQEPALFATTIKENILFGKEDASMEEVIEAAKASNAHNFITSLPQGYNTQVGERGVQMSGGQKQRIAIARAIIKAPKILLLDEATSALDSESERVVQEALDKAAVGRTTITIAHRLSTIRSADLIAVVQKGQVMEIGSHEDLIEDEHGLYTSLVRLQQPRGTTTTTRPSSLLPQCQVPSLSPTMTSTTRAAEGCRDNGLHRRNTLRCDPTALRLCDGVDDLGLFRKDHREIKRQTRYTPCARQPSRLLHAQHLATLQLRGNGEHLTKRIREDAVENPHVRNRRKSSRSKSGGSIKTKTLPALSAPDSPRMPMCDHSFHNGLAVAWKLALVMIAVQPLIIICYYLKRVLLKNMSKQAIKAQEESSKLAAEAVSNLRTVAAFSSQARILKMLEHAQRGPRKESIRQSWFAGIGLGTSQSLMTCTWALDFWYGGKLIDEGFISAKALFQTFMILVSTGRVIADAGTMTNDLAKGADAVGSVFTVLDRYSLIEPEDPDGLNPGSSLGALRLKTWISRRSTALVGQSGSGKSTIIGLIERFYDPISGVVKIDGRDIKTYDLRSLRKHVALDGYETFCGDRGLQLSGGQKQRIAIARAILKDPAVLLLDEATSALDTQSEKVVQDALERVMVGRTSIVVAHRLSTIQSCDTIAVVEKGKVVEKGTHAALIGKGERGVYYSLVNLQRYSHN</sequence>
<dbReference type="InterPro" id="IPR027417">
    <property type="entry name" value="P-loop_NTPase"/>
</dbReference>
<feature type="domain" description="ABC transporter" evidence="13">
    <location>
        <begin position="925"/>
        <end position="1119"/>
    </location>
</feature>
<comment type="similarity">
    <text evidence="2">Belongs to the ABC transporter superfamily. ABCB family. Multidrug resistance exporter (TC 3.A.1.201) subfamily.</text>
</comment>
<dbReference type="InterPro" id="IPR003593">
    <property type="entry name" value="AAA+_ATPase"/>
</dbReference>
<dbReference type="InterPro" id="IPR003439">
    <property type="entry name" value="ABC_transporter-like_ATP-bd"/>
</dbReference>
<keyword evidence="4 12" id="KW-0812">Transmembrane</keyword>
<dbReference type="Proteomes" id="UP000298416">
    <property type="component" value="Unassembled WGS sequence"/>
</dbReference>
<dbReference type="SMART" id="SM00382">
    <property type="entry name" value="AAA"/>
    <property type="match status" value="2"/>
</dbReference>
<reference evidence="15" key="1">
    <citation type="submission" date="2018-01" db="EMBL/GenBank/DDBJ databases">
        <authorList>
            <person name="Mao J.F."/>
        </authorList>
    </citation>
    <scope>NUCLEOTIDE SEQUENCE</scope>
    <source>
        <strain evidence="15">Huo1</strain>
        <tissue evidence="15">Leaf</tissue>
    </source>
</reference>
<protein>
    <recommendedName>
        <fullName evidence="17">ATP-binding cassette, subfamily B (MDR/TAP), member 1</fullName>
    </recommendedName>
</protein>
<dbReference type="Pfam" id="PF00005">
    <property type="entry name" value="ABC_tran"/>
    <property type="match status" value="3"/>
</dbReference>
<keyword evidence="16" id="KW-1185">Reference proteome</keyword>
<evidence type="ECO:0008006" key="17">
    <source>
        <dbReference type="Google" id="ProtNLM"/>
    </source>
</evidence>
<feature type="domain" description="ABC transmembrane type-1" evidence="14">
    <location>
        <begin position="768"/>
        <end position="913"/>
    </location>
</feature>
<comment type="caution">
    <text evidence="15">The sequence shown here is derived from an EMBL/GenBank/DDBJ whole genome shotgun (WGS) entry which is preliminary data.</text>
</comment>
<evidence type="ECO:0000259" key="14">
    <source>
        <dbReference type="PROSITE" id="PS50929"/>
    </source>
</evidence>
<gene>
    <name evidence="15" type="ORF">SASPL_156031</name>
</gene>
<accession>A0A8X8VXJ8</accession>
<dbReference type="Gene3D" id="3.40.50.300">
    <property type="entry name" value="P-loop containing nucleotide triphosphate hydrolases"/>
    <property type="match status" value="3"/>
</dbReference>